<evidence type="ECO:0000313" key="4">
    <source>
        <dbReference type="Proteomes" id="UP001302126"/>
    </source>
</evidence>
<protein>
    <submittedName>
        <fullName evidence="3">Heterokaryon incompatibility protein-domain-containing protein</fullName>
    </submittedName>
</protein>
<evidence type="ECO:0000259" key="2">
    <source>
        <dbReference type="Pfam" id="PF26640"/>
    </source>
</evidence>
<dbReference type="InterPro" id="IPR058525">
    <property type="entry name" value="DUF8212"/>
</dbReference>
<dbReference type="Pfam" id="PF06985">
    <property type="entry name" value="HET"/>
    <property type="match status" value="1"/>
</dbReference>
<reference evidence="3" key="1">
    <citation type="journal article" date="2023" name="Mol. Phylogenet. Evol.">
        <title>Genome-scale phylogeny and comparative genomics of the fungal order Sordariales.</title>
        <authorList>
            <person name="Hensen N."/>
            <person name="Bonometti L."/>
            <person name="Westerberg I."/>
            <person name="Brannstrom I.O."/>
            <person name="Guillou S."/>
            <person name="Cros-Aarteil S."/>
            <person name="Calhoun S."/>
            <person name="Haridas S."/>
            <person name="Kuo A."/>
            <person name="Mondo S."/>
            <person name="Pangilinan J."/>
            <person name="Riley R."/>
            <person name="LaButti K."/>
            <person name="Andreopoulos B."/>
            <person name="Lipzen A."/>
            <person name="Chen C."/>
            <person name="Yan M."/>
            <person name="Daum C."/>
            <person name="Ng V."/>
            <person name="Clum A."/>
            <person name="Steindorff A."/>
            <person name="Ohm R.A."/>
            <person name="Martin F."/>
            <person name="Silar P."/>
            <person name="Natvig D.O."/>
            <person name="Lalanne C."/>
            <person name="Gautier V."/>
            <person name="Ament-Velasquez S.L."/>
            <person name="Kruys A."/>
            <person name="Hutchinson M.I."/>
            <person name="Powell A.J."/>
            <person name="Barry K."/>
            <person name="Miller A.N."/>
            <person name="Grigoriev I.V."/>
            <person name="Debuchy R."/>
            <person name="Gladieux P."/>
            <person name="Hiltunen Thoren M."/>
            <person name="Johannesson H."/>
        </authorList>
    </citation>
    <scope>NUCLEOTIDE SEQUENCE</scope>
    <source>
        <strain evidence="3">PSN309</strain>
    </source>
</reference>
<reference evidence="3" key="2">
    <citation type="submission" date="2023-05" db="EMBL/GenBank/DDBJ databases">
        <authorList>
            <consortium name="Lawrence Berkeley National Laboratory"/>
            <person name="Steindorff A."/>
            <person name="Hensen N."/>
            <person name="Bonometti L."/>
            <person name="Westerberg I."/>
            <person name="Brannstrom I.O."/>
            <person name="Guillou S."/>
            <person name="Cros-Aarteil S."/>
            <person name="Calhoun S."/>
            <person name="Haridas S."/>
            <person name="Kuo A."/>
            <person name="Mondo S."/>
            <person name="Pangilinan J."/>
            <person name="Riley R."/>
            <person name="Labutti K."/>
            <person name="Andreopoulos B."/>
            <person name="Lipzen A."/>
            <person name="Chen C."/>
            <person name="Yanf M."/>
            <person name="Daum C."/>
            <person name="Ng V."/>
            <person name="Clum A."/>
            <person name="Ohm R."/>
            <person name="Martin F."/>
            <person name="Silar P."/>
            <person name="Natvig D."/>
            <person name="Lalanne C."/>
            <person name="Gautier V."/>
            <person name="Ament-Velasquez S.L."/>
            <person name="Kruys A."/>
            <person name="Hutchinson M.I."/>
            <person name="Powell A.J."/>
            <person name="Barry K."/>
            <person name="Miller A.N."/>
            <person name="Grigoriev I.V."/>
            <person name="Debuchy R."/>
            <person name="Gladieux P."/>
            <person name="Thoren M.H."/>
            <person name="Johannesson H."/>
        </authorList>
    </citation>
    <scope>NUCLEOTIDE SEQUENCE</scope>
    <source>
        <strain evidence="3">PSN309</strain>
    </source>
</reference>
<comment type="caution">
    <text evidence="3">The sequence shown here is derived from an EMBL/GenBank/DDBJ whole genome shotgun (WGS) entry which is preliminary data.</text>
</comment>
<name>A0AAN7ADF0_9PEZI</name>
<evidence type="ECO:0000313" key="3">
    <source>
        <dbReference type="EMBL" id="KAK4182469.1"/>
    </source>
</evidence>
<organism evidence="3 4">
    <name type="scientific">Podospora australis</name>
    <dbReference type="NCBI Taxonomy" id="1536484"/>
    <lineage>
        <taxon>Eukaryota</taxon>
        <taxon>Fungi</taxon>
        <taxon>Dikarya</taxon>
        <taxon>Ascomycota</taxon>
        <taxon>Pezizomycotina</taxon>
        <taxon>Sordariomycetes</taxon>
        <taxon>Sordariomycetidae</taxon>
        <taxon>Sordariales</taxon>
        <taxon>Podosporaceae</taxon>
        <taxon>Podospora</taxon>
    </lineage>
</organism>
<keyword evidence="4" id="KW-1185">Reference proteome</keyword>
<dbReference type="InterPro" id="IPR010730">
    <property type="entry name" value="HET"/>
</dbReference>
<dbReference type="AlphaFoldDB" id="A0AAN7ADF0"/>
<sequence>MRVINTKTFKIEEFHGSNIPRYAILSHTWEEEEVSFQQFTQLSRGEMEKLKGFSKINNTCRLALDSGIEWAWVDTCCIDKTSSAELTEAINSMFRWYSDAEVCYAWLSDLETGGKTAYAESKWKDNASKETEEQAAEQGRALDKEVKKYAHCRWFTRGWTLQELIAPARLGFYNRNWELQGEKSHMSAVLATITGISELVLLGEDSLASLSVAQRMSWAAKRETTRTEDMVYCLLGIFDVQLPLLYGEGSKAFTRLQDEIIRATNDLSLFAWRVDANQARSQKHWGILAPSPREFADCASIDLWVDPMLNSECVMTSKGLRVTPVPGGGLRLGEVGTYVMNLEYFQHAKHIPLHRNASPRIMAHHETF</sequence>
<feature type="domain" description="DUF8212" evidence="2">
    <location>
        <begin position="251"/>
        <end position="279"/>
    </location>
</feature>
<dbReference type="EMBL" id="MU864655">
    <property type="protein sequence ID" value="KAK4182469.1"/>
    <property type="molecule type" value="Genomic_DNA"/>
</dbReference>
<accession>A0AAN7ADF0</accession>
<dbReference type="PANTHER" id="PTHR10622:SF12">
    <property type="entry name" value="HET DOMAIN-CONTAINING PROTEIN"/>
    <property type="match status" value="1"/>
</dbReference>
<feature type="domain" description="Heterokaryon incompatibility" evidence="1">
    <location>
        <begin position="22"/>
        <end position="163"/>
    </location>
</feature>
<dbReference type="Pfam" id="PF26640">
    <property type="entry name" value="DUF8212"/>
    <property type="match status" value="1"/>
</dbReference>
<evidence type="ECO:0000259" key="1">
    <source>
        <dbReference type="Pfam" id="PF06985"/>
    </source>
</evidence>
<dbReference type="Proteomes" id="UP001302126">
    <property type="component" value="Unassembled WGS sequence"/>
</dbReference>
<proteinExistence type="predicted"/>
<dbReference type="PANTHER" id="PTHR10622">
    <property type="entry name" value="HET DOMAIN-CONTAINING PROTEIN"/>
    <property type="match status" value="1"/>
</dbReference>
<gene>
    <name evidence="3" type="ORF">QBC35DRAFT_518823</name>
</gene>